<organism evidence="2 3">
    <name type="scientific">Poriferisphaera corsica</name>
    <dbReference type="NCBI Taxonomy" id="2528020"/>
    <lineage>
        <taxon>Bacteria</taxon>
        <taxon>Pseudomonadati</taxon>
        <taxon>Planctomycetota</taxon>
        <taxon>Phycisphaerae</taxon>
        <taxon>Phycisphaerales</taxon>
        <taxon>Phycisphaeraceae</taxon>
        <taxon>Poriferisphaera</taxon>
    </lineage>
</organism>
<dbReference type="KEGG" id="pcor:KS4_08760"/>
<protein>
    <submittedName>
        <fullName evidence="2">Uncharacterized protein</fullName>
    </submittedName>
</protein>
<evidence type="ECO:0000256" key="1">
    <source>
        <dbReference type="SAM" id="MobiDB-lite"/>
    </source>
</evidence>
<gene>
    <name evidence="2" type="ORF">KS4_08760</name>
</gene>
<feature type="region of interest" description="Disordered" evidence="1">
    <location>
        <begin position="39"/>
        <end position="62"/>
    </location>
</feature>
<dbReference type="AlphaFoldDB" id="A0A517YRK0"/>
<dbReference type="Proteomes" id="UP000317369">
    <property type="component" value="Chromosome"/>
</dbReference>
<reference evidence="2 3" key="1">
    <citation type="submission" date="2019-02" db="EMBL/GenBank/DDBJ databases">
        <title>Deep-cultivation of Planctomycetes and their phenomic and genomic characterization uncovers novel biology.</title>
        <authorList>
            <person name="Wiegand S."/>
            <person name="Jogler M."/>
            <person name="Boedeker C."/>
            <person name="Pinto D."/>
            <person name="Vollmers J."/>
            <person name="Rivas-Marin E."/>
            <person name="Kohn T."/>
            <person name="Peeters S.H."/>
            <person name="Heuer A."/>
            <person name="Rast P."/>
            <person name="Oberbeckmann S."/>
            <person name="Bunk B."/>
            <person name="Jeske O."/>
            <person name="Meyerdierks A."/>
            <person name="Storesund J.E."/>
            <person name="Kallscheuer N."/>
            <person name="Luecker S."/>
            <person name="Lage O.M."/>
            <person name="Pohl T."/>
            <person name="Merkel B.J."/>
            <person name="Hornburger P."/>
            <person name="Mueller R.-W."/>
            <person name="Bruemmer F."/>
            <person name="Labrenz M."/>
            <person name="Spormann A.M."/>
            <person name="Op den Camp H."/>
            <person name="Overmann J."/>
            <person name="Amann R."/>
            <person name="Jetten M.S.M."/>
            <person name="Mascher T."/>
            <person name="Medema M.H."/>
            <person name="Devos D.P."/>
            <person name="Kaster A.-K."/>
            <person name="Ovreas L."/>
            <person name="Rohde M."/>
            <person name="Galperin M.Y."/>
            <person name="Jogler C."/>
        </authorList>
    </citation>
    <scope>NUCLEOTIDE SEQUENCE [LARGE SCALE GENOMIC DNA]</scope>
    <source>
        <strain evidence="2 3">KS4</strain>
    </source>
</reference>
<proteinExistence type="predicted"/>
<evidence type="ECO:0000313" key="3">
    <source>
        <dbReference type="Proteomes" id="UP000317369"/>
    </source>
</evidence>
<sequence>MINLILEYRIDCLATTDIARSNAYPLVARIFQASIRYRDQDRSSGVTRKNQPSVYPHRQHRR</sequence>
<name>A0A517YRK0_9BACT</name>
<feature type="compositionally biased region" description="Polar residues" evidence="1">
    <location>
        <begin position="43"/>
        <end position="53"/>
    </location>
</feature>
<keyword evidence="3" id="KW-1185">Reference proteome</keyword>
<accession>A0A517YRK0</accession>
<dbReference type="EMBL" id="CP036425">
    <property type="protein sequence ID" value="QDU32840.1"/>
    <property type="molecule type" value="Genomic_DNA"/>
</dbReference>
<evidence type="ECO:0000313" key="2">
    <source>
        <dbReference type="EMBL" id="QDU32840.1"/>
    </source>
</evidence>